<name>A0AAN9N558_PHACN</name>
<sequence length="114" mass="12124">MPFNKSASSTLFTYNTFDFTFSSTAKSSELNTVMPTSSEPTKGPLSSSSMKELLLMTRRIMPSSSLASASMVSSCSCSSSSTSRALMMLSPVEGDAVDNDARLRTPPLDTSNLS</sequence>
<keyword evidence="3" id="KW-1185">Reference proteome</keyword>
<dbReference type="Proteomes" id="UP001374584">
    <property type="component" value="Unassembled WGS sequence"/>
</dbReference>
<comment type="caution">
    <text evidence="2">The sequence shown here is derived from an EMBL/GenBank/DDBJ whole genome shotgun (WGS) entry which is preliminary data.</text>
</comment>
<evidence type="ECO:0000256" key="1">
    <source>
        <dbReference type="SAM" id="MobiDB-lite"/>
    </source>
</evidence>
<accession>A0AAN9N558</accession>
<evidence type="ECO:0000313" key="3">
    <source>
        <dbReference type="Proteomes" id="UP001374584"/>
    </source>
</evidence>
<dbReference type="AlphaFoldDB" id="A0AAN9N558"/>
<reference evidence="2 3" key="1">
    <citation type="submission" date="2024-01" db="EMBL/GenBank/DDBJ databases">
        <title>The genomes of 5 underutilized Papilionoideae crops provide insights into root nodulation and disease resistanc.</title>
        <authorList>
            <person name="Jiang F."/>
        </authorList>
    </citation>
    <scope>NUCLEOTIDE SEQUENCE [LARGE SCALE GENOMIC DNA]</scope>
    <source>
        <strain evidence="2">JINMINGXINNONG_FW02</strain>
        <tissue evidence="2">Leaves</tissue>
    </source>
</reference>
<proteinExistence type="predicted"/>
<evidence type="ECO:0000313" key="2">
    <source>
        <dbReference type="EMBL" id="KAK7364183.1"/>
    </source>
</evidence>
<protein>
    <submittedName>
        <fullName evidence="2">Uncharacterized protein</fullName>
    </submittedName>
</protein>
<gene>
    <name evidence="2" type="ORF">VNO80_12660</name>
</gene>
<organism evidence="2 3">
    <name type="scientific">Phaseolus coccineus</name>
    <name type="common">Scarlet runner bean</name>
    <name type="synonym">Phaseolus multiflorus</name>
    <dbReference type="NCBI Taxonomy" id="3886"/>
    <lineage>
        <taxon>Eukaryota</taxon>
        <taxon>Viridiplantae</taxon>
        <taxon>Streptophyta</taxon>
        <taxon>Embryophyta</taxon>
        <taxon>Tracheophyta</taxon>
        <taxon>Spermatophyta</taxon>
        <taxon>Magnoliopsida</taxon>
        <taxon>eudicotyledons</taxon>
        <taxon>Gunneridae</taxon>
        <taxon>Pentapetalae</taxon>
        <taxon>rosids</taxon>
        <taxon>fabids</taxon>
        <taxon>Fabales</taxon>
        <taxon>Fabaceae</taxon>
        <taxon>Papilionoideae</taxon>
        <taxon>50 kb inversion clade</taxon>
        <taxon>NPAAA clade</taxon>
        <taxon>indigoferoid/millettioid clade</taxon>
        <taxon>Phaseoleae</taxon>
        <taxon>Phaseolus</taxon>
    </lineage>
</organism>
<dbReference type="EMBL" id="JAYMYR010000005">
    <property type="protein sequence ID" value="KAK7364183.1"/>
    <property type="molecule type" value="Genomic_DNA"/>
</dbReference>
<feature type="region of interest" description="Disordered" evidence="1">
    <location>
        <begin position="93"/>
        <end position="114"/>
    </location>
</feature>